<feature type="region of interest" description="Disordered" evidence="1">
    <location>
        <begin position="348"/>
        <end position="381"/>
    </location>
</feature>
<dbReference type="Proteomes" id="UP000193560">
    <property type="component" value="Unassembled WGS sequence"/>
</dbReference>
<reference evidence="3 4" key="1">
    <citation type="submission" date="2016-07" db="EMBL/GenBank/DDBJ databases">
        <title>Pervasive Adenine N6-methylation of Active Genes in Fungi.</title>
        <authorList>
            <consortium name="DOE Joint Genome Institute"/>
            <person name="Mondo S.J."/>
            <person name="Dannebaum R.O."/>
            <person name="Kuo R.C."/>
            <person name="Labutti K."/>
            <person name="Haridas S."/>
            <person name="Kuo A."/>
            <person name="Salamov A."/>
            <person name="Ahrendt S.R."/>
            <person name="Lipzen A."/>
            <person name="Sullivan W."/>
            <person name="Andreopoulos W.B."/>
            <person name="Clum A."/>
            <person name="Lindquist E."/>
            <person name="Daum C."/>
            <person name="Ramamoorthy G.K."/>
            <person name="Gryganskyi A."/>
            <person name="Culley D."/>
            <person name="Magnuson J.K."/>
            <person name="James T.Y."/>
            <person name="O'Malley M.A."/>
            <person name="Stajich J.E."/>
            <person name="Spatafora J.W."/>
            <person name="Visel A."/>
            <person name="Grigoriev I.V."/>
        </authorList>
    </citation>
    <scope>NUCLEOTIDE SEQUENCE [LARGE SCALE GENOMIC DNA]</scope>
    <source>
        <strain evidence="3 4">NRRL 1336</strain>
    </source>
</reference>
<feature type="region of interest" description="Disordered" evidence="1">
    <location>
        <begin position="226"/>
        <end position="254"/>
    </location>
</feature>
<name>A0A1X2J2D1_9FUNG</name>
<sequence>MPPKKTLKAALERVLNRAENRRIQREKNKTFDENRARQKQNAILKSQGLDKKSLQKKRQMQQKQKDNGTIITTNTTNATAAAATAAATTHIPRPLVKFYDYDRVLLIGEGNFSFAAALVNQYYLSGAERLTATCFDSEEVLYEKYGDEVKENVDLVRTMGGTVLFDVDGTKLDKFKSITKYHYSKIIFNFPHAGKGIKDEQRNIESNQALLTDFFKAATPLLSHAATNSKPNKKQKTGSATDSTKTHNYDHDERDDKKVDGEIYVTLKTGKPYDEWKVKFVAKWTGLLALKTSIPFRPSDYPGYCHRRTLGFKKGVSKDDNEEIMKSDPKTFVFVRKQVMNVEIEKAKEGKKLASKQKASNKKTKKRGRQEEGDGDDDDDN</sequence>
<evidence type="ECO:0000259" key="2">
    <source>
        <dbReference type="Pfam" id="PF10354"/>
    </source>
</evidence>
<dbReference type="Pfam" id="PF10354">
    <property type="entry name" value="BMT5-like"/>
    <property type="match status" value="1"/>
</dbReference>
<dbReference type="EMBL" id="MCGE01000001">
    <property type="protein sequence ID" value="ORZ25986.1"/>
    <property type="molecule type" value="Genomic_DNA"/>
</dbReference>
<dbReference type="GO" id="GO:0005737">
    <property type="term" value="C:cytoplasm"/>
    <property type="evidence" value="ECO:0007669"/>
    <property type="project" value="TreeGrafter"/>
</dbReference>
<protein>
    <recommendedName>
        <fullName evidence="2">25S rRNA (uridine-N(3))-methyltransferase BMT5-like domain-containing protein</fullName>
    </recommendedName>
</protein>
<comment type="caution">
    <text evidence="3">The sequence shown here is derived from an EMBL/GenBank/DDBJ whole genome shotgun (WGS) entry which is preliminary data.</text>
</comment>
<keyword evidence="4" id="KW-1185">Reference proteome</keyword>
<feature type="compositionally biased region" description="Basic and acidic residues" evidence="1">
    <location>
        <begin position="24"/>
        <end position="36"/>
    </location>
</feature>
<feature type="region of interest" description="Disordered" evidence="1">
    <location>
        <begin position="24"/>
        <end position="71"/>
    </location>
</feature>
<dbReference type="OrthoDB" id="273345at2759"/>
<dbReference type="STRING" id="90262.A0A1X2J2D1"/>
<organism evidence="3 4">
    <name type="scientific">Absidia repens</name>
    <dbReference type="NCBI Taxonomy" id="90262"/>
    <lineage>
        <taxon>Eukaryota</taxon>
        <taxon>Fungi</taxon>
        <taxon>Fungi incertae sedis</taxon>
        <taxon>Mucoromycota</taxon>
        <taxon>Mucoromycotina</taxon>
        <taxon>Mucoromycetes</taxon>
        <taxon>Mucorales</taxon>
        <taxon>Cunninghamellaceae</taxon>
        <taxon>Absidia</taxon>
    </lineage>
</organism>
<evidence type="ECO:0000313" key="3">
    <source>
        <dbReference type="EMBL" id="ORZ25986.1"/>
    </source>
</evidence>
<proteinExistence type="predicted"/>
<dbReference type="AlphaFoldDB" id="A0A1X2J2D1"/>
<feature type="domain" description="25S rRNA (uridine-N(3))-methyltransferase BMT5-like" evidence="2">
    <location>
        <begin position="105"/>
        <end position="308"/>
    </location>
</feature>
<feature type="compositionally biased region" description="Basic and acidic residues" evidence="1">
    <location>
        <begin position="244"/>
        <end position="254"/>
    </location>
</feature>
<dbReference type="GO" id="GO:0070042">
    <property type="term" value="F:rRNA (uridine-N3-)-methyltransferase activity"/>
    <property type="evidence" value="ECO:0007669"/>
    <property type="project" value="InterPro"/>
</dbReference>
<feature type="compositionally biased region" description="Basic residues" evidence="1">
    <location>
        <begin position="353"/>
        <end position="368"/>
    </location>
</feature>
<dbReference type="PANTHER" id="PTHR11538">
    <property type="entry name" value="PHENYLALANYL-TRNA SYNTHETASE"/>
    <property type="match status" value="1"/>
</dbReference>
<evidence type="ECO:0000313" key="4">
    <source>
        <dbReference type="Proteomes" id="UP000193560"/>
    </source>
</evidence>
<dbReference type="InterPro" id="IPR019446">
    <property type="entry name" value="BMT5-like"/>
</dbReference>
<accession>A0A1X2J2D1</accession>
<dbReference type="GO" id="GO:0070475">
    <property type="term" value="P:rRNA base methylation"/>
    <property type="evidence" value="ECO:0007669"/>
    <property type="project" value="InterPro"/>
</dbReference>
<dbReference type="PANTHER" id="PTHR11538:SF26">
    <property type="entry name" value="FERREDOXIN-FOLD ANTICODON-BINDING DOMAIN-CONTAINING PROTEIN 1"/>
    <property type="match status" value="1"/>
</dbReference>
<gene>
    <name evidence="3" type="ORF">BCR42DRAFT_401372</name>
</gene>
<evidence type="ECO:0000256" key="1">
    <source>
        <dbReference type="SAM" id="MobiDB-lite"/>
    </source>
</evidence>